<comment type="function">
    <text evidence="6 7">Recruits TFIIH to the initiation complex and stimulates the RNA polymerase II C-terminal domain kinase and DNA-dependent ATPase activities of TFIIH. Both TFIIH and TFIIE are required for promoter clearance by RNA polymerase.</text>
</comment>
<keyword evidence="2 7" id="KW-0805">Transcription regulation</keyword>
<dbReference type="Pfam" id="PF02186">
    <property type="entry name" value="TFIIE_beta"/>
    <property type="match status" value="1"/>
</dbReference>
<dbReference type="Proteomes" id="UP000077266">
    <property type="component" value="Unassembled WGS sequence"/>
</dbReference>
<dbReference type="Pfam" id="PF18121">
    <property type="entry name" value="TFA2_Winged_2"/>
    <property type="match status" value="1"/>
</dbReference>
<feature type="compositionally biased region" description="Polar residues" evidence="8">
    <location>
        <begin position="20"/>
        <end position="29"/>
    </location>
</feature>
<keyword evidence="10" id="KW-0648">Protein biosynthesis</keyword>
<dbReference type="FunCoup" id="A0A165HY49">
    <property type="interactions" value="479"/>
</dbReference>
<dbReference type="GO" id="GO:0003743">
    <property type="term" value="F:translation initiation factor activity"/>
    <property type="evidence" value="ECO:0007669"/>
    <property type="project" value="UniProtKB-KW"/>
</dbReference>
<keyword evidence="4 7" id="KW-0804">Transcription</keyword>
<dbReference type="EMBL" id="KV426005">
    <property type="protein sequence ID" value="KZV92625.1"/>
    <property type="molecule type" value="Genomic_DNA"/>
</dbReference>
<dbReference type="PANTHER" id="PTHR12716">
    <property type="entry name" value="TRANSCRIPTION INITIATION FACTOR IIE, BETA SUBUNIT"/>
    <property type="match status" value="1"/>
</dbReference>
<evidence type="ECO:0000313" key="11">
    <source>
        <dbReference type="Proteomes" id="UP000077266"/>
    </source>
</evidence>
<dbReference type="InterPro" id="IPR016656">
    <property type="entry name" value="TFIIE-bsu"/>
</dbReference>
<evidence type="ECO:0000256" key="5">
    <source>
        <dbReference type="ARBA" id="ARBA00023242"/>
    </source>
</evidence>
<feature type="region of interest" description="Disordered" evidence="8">
    <location>
        <begin position="200"/>
        <end position="233"/>
    </location>
</feature>
<evidence type="ECO:0000256" key="8">
    <source>
        <dbReference type="SAM" id="MobiDB-lite"/>
    </source>
</evidence>
<keyword evidence="10" id="KW-0396">Initiation factor</keyword>
<organism evidence="10 11">
    <name type="scientific">Exidia glandulosa HHB12029</name>
    <dbReference type="NCBI Taxonomy" id="1314781"/>
    <lineage>
        <taxon>Eukaryota</taxon>
        <taxon>Fungi</taxon>
        <taxon>Dikarya</taxon>
        <taxon>Basidiomycota</taxon>
        <taxon>Agaricomycotina</taxon>
        <taxon>Agaricomycetes</taxon>
        <taxon>Auriculariales</taxon>
        <taxon>Exidiaceae</taxon>
        <taxon>Exidia</taxon>
    </lineage>
</organism>
<keyword evidence="5 7" id="KW-0539">Nucleus</keyword>
<evidence type="ECO:0000256" key="3">
    <source>
        <dbReference type="ARBA" id="ARBA00023125"/>
    </source>
</evidence>
<dbReference type="Pfam" id="PF22254">
    <property type="entry name" value="TFA2_E-tether"/>
    <property type="match status" value="1"/>
</dbReference>
<dbReference type="OrthoDB" id="3907302at2759"/>
<dbReference type="InterPro" id="IPR054600">
    <property type="entry name" value="TFA2_E-tether"/>
</dbReference>
<evidence type="ECO:0000256" key="7">
    <source>
        <dbReference type="PIRNR" id="PIRNR016398"/>
    </source>
</evidence>
<feature type="region of interest" description="Disordered" evidence="8">
    <location>
        <begin position="1"/>
        <end position="29"/>
    </location>
</feature>
<dbReference type="PANTHER" id="PTHR12716:SF8">
    <property type="entry name" value="TRANSCRIPTION INITIATION FACTOR IIE SUBUNIT BETA"/>
    <property type="match status" value="1"/>
</dbReference>
<gene>
    <name evidence="10" type="ORF">EXIGLDRAFT_614119</name>
</gene>
<dbReference type="GO" id="GO:0006367">
    <property type="term" value="P:transcription initiation at RNA polymerase II promoter"/>
    <property type="evidence" value="ECO:0007669"/>
    <property type="project" value="UniProtKB-UniRule"/>
</dbReference>
<dbReference type="InParanoid" id="A0A165HY49"/>
<comment type="similarity">
    <text evidence="7">Belongs to the TFIIE beta subunit family.</text>
</comment>
<dbReference type="InterPro" id="IPR003166">
    <property type="entry name" value="TFIIE_bsu_DNA-bd"/>
</dbReference>
<evidence type="ECO:0000256" key="2">
    <source>
        <dbReference type="ARBA" id="ARBA00023015"/>
    </source>
</evidence>
<comment type="subunit">
    <text evidence="7">Tetramer of two alpha and two beta chains.</text>
</comment>
<name>A0A165HY49_EXIGL</name>
<proteinExistence type="inferred from homology"/>
<dbReference type="STRING" id="1314781.A0A165HY49"/>
<dbReference type="PIRSF" id="PIRSF016398">
    <property type="entry name" value="TFIIE-beta"/>
    <property type="match status" value="1"/>
</dbReference>
<dbReference type="GO" id="GO:0005673">
    <property type="term" value="C:transcription factor TFIIE complex"/>
    <property type="evidence" value="ECO:0007669"/>
    <property type="project" value="UniProtKB-UniRule"/>
</dbReference>
<dbReference type="AlphaFoldDB" id="A0A165HY49"/>
<feature type="compositionally biased region" description="Basic residues" evidence="8">
    <location>
        <begin position="211"/>
        <end position="225"/>
    </location>
</feature>
<evidence type="ECO:0000259" key="9">
    <source>
        <dbReference type="PROSITE" id="PS51351"/>
    </source>
</evidence>
<dbReference type="PROSITE" id="PS51351">
    <property type="entry name" value="TFIIE_BETA_C"/>
    <property type="match status" value="1"/>
</dbReference>
<protein>
    <recommendedName>
        <fullName evidence="7">Transcription initiation factor IIE subunit beta</fullName>
    </recommendedName>
</protein>
<sequence length="250" mass="28230">MSAPGHGEGEQKKKRPKSSIVFSQPADTGTGQNVNTQLVYAVKHLKDNGNPMRLQDLAILSNVPLLNDAGLFDKFKNHDRVVHDEKTGLFSYRHDYDFRNKETLLTEVQRHAKNGGGLSVRLLKESWKEAPAAIEELEKEGHVLVTRTMKDGQMKMVFYNEVPTPEPPVEDEFRSMWHSLHVPPEADMLRVLRAEGLQATQGEAPVSRAQQPKKKGKKSGPRQRQVKITNTHLQMEGLDLSRDFVVPPKK</sequence>
<evidence type="ECO:0000313" key="10">
    <source>
        <dbReference type="EMBL" id="KZV92625.1"/>
    </source>
</evidence>
<evidence type="ECO:0000256" key="6">
    <source>
        <dbReference type="ARBA" id="ARBA00025581"/>
    </source>
</evidence>
<dbReference type="GO" id="GO:0003677">
    <property type="term" value="F:DNA binding"/>
    <property type="evidence" value="ECO:0007669"/>
    <property type="project" value="UniProtKB-UniRule"/>
</dbReference>
<evidence type="ECO:0000256" key="1">
    <source>
        <dbReference type="ARBA" id="ARBA00004123"/>
    </source>
</evidence>
<comment type="subcellular location">
    <subcellularLocation>
        <location evidence="1 7">Nucleus</location>
    </subcellularLocation>
</comment>
<keyword evidence="11" id="KW-1185">Reference proteome</keyword>
<evidence type="ECO:0000256" key="4">
    <source>
        <dbReference type="ARBA" id="ARBA00023163"/>
    </source>
</evidence>
<dbReference type="InterPro" id="IPR040501">
    <property type="entry name" value="TFA2_Winged_2"/>
</dbReference>
<accession>A0A165HY49</accession>
<dbReference type="GO" id="GO:0001097">
    <property type="term" value="F:TFIIH-class transcription factor complex binding"/>
    <property type="evidence" value="ECO:0007669"/>
    <property type="project" value="TreeGrafter"/>
</dbReference>
<keyword evidence="3 7" id="KW-0238">DNA-binding</keyword>
<feature type="domain" description="TFIIE beta" evidence="9">
    <location>
        <begin position="22"/>
        <end position="99"/>
    </location>
</feature>
<reference evidence="10 11" key="1">
    <citation type="journal article" date="2016" name="Mol. Biol. Evol.">
        <title>Comparative Genomics of Early-Diverging Mushroom-Forming Fungi Provides Insights into the Origins of Lignocellulose Decay Capabilities.</title>
        <authorList>
            <person name="Nagy L.G."/>
            <person name="Riley R."/>
            <person name="Tritt A."/>
            <person name="Adam C."/>
            <person name="Daum C."/>
            <person name="Floudas D."/>
            <person name="Sun H."/>
            <person name="Yadav J.S."/>
            <person name="Pangilinan J."/>
            <person name="Larsson K.H."/>
            <person name="Matsuura K."/>
            <person name="Barry K."/>
            <person name="Labutti K."/>
            <person name="Kuo R."/>
            <person name="Ohm R.A."/>
            <person name="Bhattacharya S.S."/>
            <person name="Shirouzu T."/>
            <person name="Yoshinaga Y."/>
            <person name="Martin F.M."/>
            <person name="Grigoriev I.V."/>
            <person name="Hibbett D.S."/>
        </authorList>
    </citation>
    <scope>NUCLEOTIDE SEQUENCE [LARGE SCALE GENOMIC DNA]</scope>
    <source>
        <strain evidence="10 11">HHB12029</strain>
    </source>
</reference>